<reference evidence="12" key="1">
    <citation type="journal article" date="2018" name="Int. J. Syst. Evol. Microbiol.">
        <title>Jatrophihabitans telluris sp. nov., isolated from sediment soil of lava forest wetlands and the emended description of the genus Jatrophihabitans.</title>
        <authorList>
            <person name="Lee K.C."/>
            <person name="Suh M.K."/>
            <person name="Eom M.K."/>
            <person name="Kim K.K."/>
            <person name="Kim J.S."/>
            <person name="Kim D.S."/>
            <person name="Ko S.H."/>
            <person name="Shin Y.K."/>
            <person name="Lee J.S."/>
        </authorList>
    </citation>
    <scope>NUCLEOTIDE SEQUENCE</scope>
    <source>
        <strain evidence="12">N237</strain>
    </source>
</reference>
<evidence type="ECO:0000313" key="12">
    <source>
        <dbReference type="EMBL" id="UQX87567.1"/>
    </source>
</evidence>
<comment type="function">
    <text evidence="2">Involved in the cellular defense against the biological effects of O6-methylguanine (O6-MeG) and O4-methylthymine (O4-MeT) in DNA. Repairs the methylated nucleobase in DNA by stoichiometrically transferring the methyl group to a cysteine residue in the enzyme. This is a suicide reaction: the enzyme is irreversibly inactivated.</text>
</comment>
<dbReference type="SUPFAM" id="SSF46767">
    <property type="entry name" value="Methylated DNA-protein cysteine methyltransferase, C-terminal domain"/>
    <property type="match status" value="1"/>
</dbReference>
<dbReference type="Gene3D" id="3.30.160.70">
    <property type="entry name" value="Methylated DNA-protein cysteine methyltransferase domain"/>
    <property type="match status" value="1"/>
</dbReference>
<dbReference type="Pfam" id="PF01035">
    <property type="entry name" value="DNA_binding_1"/>
    <property type="match status" value="1"/>
</dbReference>
<keyword evidence="8" id="KW-0227">DNA damage</keyword>
<dbReference type="Proteomes" id="UP001056336">
    <property type="component" value="Chromosome"/>
</dbReference>
<dbReference type="PROSITE" id="PS00374">
    <property type="entry name" value="MGMT"/>
    <property type="match status" value="1"/>
</dbReference>
<dbReference type="NCBIfam" id="TIGR00589">
    <property type="entry name" value="ogt"/>
    <property type="match status" value="1"/>
</dbReference>
<comment type="catalytic activity">
    <reaction evidence="1">
        <text>a 4-O-methyl-thymidine in DNA + L-cysteinyl-[protein] = a thymidine in DNA + S-methyl-L-cysteinyl-[protein]</text>
        <dbReference type="Rhea" id="RHEA:53428"/>
        <dbReference type="Rhea" id="RHEA-COMP:10131"/>
        <dbReference type="Rhea" id="RHEA-COMP:10132"/>
        <dbReference type="Rhea" id="RHEA-COMP:13555"/>
        <dbReference type="Rhea" id="RHEA-COMP:13556"/>
        <dbReference type="ChEBI" id="CHEBI:29950"/>
        <dbReference type="ChEBI" id="CHEBI:82612"/>
        <dbReference type="ChEBI" id="CHEBI:137386"/>
        <dbReference type="ChEBI" id="CHEBI:137387"/>
        <dbReference type="EC" id="2.1.1.63"/>
    </reaction>
</comment>
<sequence>MLSLPGHALPASTDRPETAFLLSLPSQVGPLNLAVTPVGVAALGWGTRESFGRWLALAPDPSPTAPVRALAEQATTELSEYFAGTRTRFTLPLDWRLTRRVQQIVLRCLYDTVPFGASITYGALARRSGTGVPARGIGSIMGSNPLPVIVPCHRVLSASGLGGYSGGQRPSETDTGGSSRYGLETKRWLLTFEQILPPTLGWDPAAPLLS</sequence>
<dbReference type="EC" id="2.1.1.63" evidence="4"/>
<keyword evidence="13" id="KW-1185">Reference proteome</keyword>
<evidence type="ECO:0000256" key="6">
    <source>
        <dbReference type="ARBA" id="ARBA00022603"/>
    </source>
</evidence>
<dbReference type="Gene3D" id="1.10.10.10">
    <property type="entry name" value="Winged helix-like DNA-binding domain superfamily/Winged helix DNA-binding domain"/>
    <property type="match status" value="1"/>
</dbReference>
<feature type="domain" description="Methylated-DNA-[protein]-cysteine S-methyltransferase DNA binding" evidence="11">
    <location>
        <begin position="102"/>
        <end position="194"/>
    </location>
</feature>
<keyword evidence="6" id="KW-0489">Methyltransferase</keyword>
<dbReference type="RefSeq" id="WP_249770213.1">
    <property type="nucleotide sequence ID" value="NZ_CP097332.1"/>
</dbReference>
<dbReference type="SUPFAM" id="SSF53155">
    <property type="entry name" value="Methylated DNA-protein cysteine methyltransferase domain"/>
    <property type="match status" value="1"/>
</dbReference>
<keyword evidence="9" id="KW-0234">DNA repair</keyword>
<evidence type="ECO:0000256" key="9">
    <source>
        <dbReference type="ARBA" id="ARBA00023204"/>
    </source>
</evidence>
<evidence type="ECO:0000256" key="2">
    <source>
        <dbReference type="ARBA" id="ARBA00003317"/>
    </source>
</evidence>
<dbReference type="PANTHER" id="PTHR46460">
    <property type="entry name" value="METHYLATED-DNA--PROTEIN-CYSTEINE METHYLTRANSFERASE"/>
    <property type="match status" value="1"/>
</dbReference>
<dbReference type="PANTHER" id="PTHR46460:SF1">
    <property type="entry name" value="METHYLATED-DNA--PROTEIN-CYSTEINE METHYLTRANSFERASE"/>
    <property type="match status" value="1"/>
</dbReference>
<dbReference type="InterPro" id="IPR036217">
    <property type="entry name" value="MethylDNA_cys_MeTrfase_DNAb"/>
</dbReference>
<evidence type="ECO:0000256" key="10">
    <source>
        <dbReference type="ARBA" id="ARBA00049348"/>
    </source>
</evidence>
<proteinExistence type="inferred from homology"/>
<evidence type="ECO:0000256" key="1">
    <source>
        <dbReference type="ARBA" id="ARBA00001286"/>
    </source>
</evidence>
<evidence type="ECO:0000259" key="11">
    <source>
        <dbReference type="Pfam" id="PF01035"/>
    </source>
</evidence>
<dbReference type="InterPro" id="IPR036631">
    <property type="entry name" value="MGMT_N_sf"/>
</dbReference>
<comment type="catalytic activity">
    <reaction evidence="10">
        <text>a 6-O-methyl-2'-deoxyguanosine in DNA + L-cysteinyl-[protein] = S-methyl-L-cysteinyl-[protein] + a 2'-deoxyguanosine in DNA</text>
        <dbReference type="Rhea" id="RHEA:24000"/>
        <dbReference type="Rhea" id="RHEA-COMP:10131"/>
        <dbReference type="Rhea" id="RHEA-COMP:10132"/>
        <dbReference type="Rhea" id="RHEA-COMP:11367"/>
        <dbReference type="Rhea" id="RHEA-COMP:11368"/>
        <dbReference type="ChEBI" id="CHEBI:29950"/>
        <dbReference type="ChEBI" id="CHEBI:82612"/>
        <dbReference type="ChEBI" id="CHEBI:85445"/>
        <dbReference type="ChEBI" id="CHEBI:85448"/>
        <dbReference type="EC" id="2.1.1.63"/>
    </reaction>
</comment>
<comment type="similarity">
    <text evidence="3">Belongs to the MGMT family.</text>
</comment>
<evidence type="ECO:0000256" key="7">
    <source>
        <dbReference type="ARBA" id="ARBA00022679"/>
    </source>
</evidence>
<dbReference type="InterPro" id="IPR036388">
    <property type="entry name" value="WH-like_DNA-bd_sf"/>
</dbReference>
<organism evidence="12 13">
    <name type="scientific">Jatrophihabitans telluris</name>
    <dbReference type="NCBI Taxonomy" id="2038343"/>
    <lineage>
        <taxon>Bacteria</taxon>
        <taxon>Bacillati</taxon>
        <taxon>Actinomycetota</taxon>
        <taxon>Actinomycetes</taxon>
        <taxon>Jatrophihabitantales</taxon>
        <taxon>Jatrophihabitantaceae</taxon>
        <taxon>Jatrophihabitans</taxon>
    </lineage>
</organism>
<evidence type="ECO:0000313" key="13">
    <source>
        <dbReference type="Proteomes" id="UP001056336"/>
    </source>
</evidence>
<keyword evidence="7" id="KW-0808">Transferase</keyword>
<dbReference type="EMBL" id="CP097332">
    <property type="protein sequence ID" value="UQX87567.1"/>
    <property type="molecule type" value="Genomic_DNA"/>
</dbReference>
<evidence type="ECO:0000256" key="4">
    <source>
        <dbReference type="ARBA" id="ARBA00011918"/>
    </source>
</evidence>
<protein>
    <recommendedName>
        <fullName evidence="5">Methylated-DNA--protein-cysteine methyltransferase</fullName>
        <ecNumber evidence="4">2.1.1.63</ecNumber>
    </recommendedName>
</protein>
<dbReference type="CDD" id="cd06445">
    <property type="entry name" value="ATase"/>
    <property type="match status" value="1"/>
</dbReference>
<gene>
    <name evidence="12" type="ORF">M6D93_14835</name>
</gene>
<reference evidence="12" key="2">
    <citation type="submission" date="2022-05" db="EMBL/GenBank/DDBJ databases">
        <authorList>
            <person name="Kim J.-S."/>
            <person name="Lee K."/>
            <person name="Suh M."/>
            <person name="Eom M."/>
            <person name="Kim J.-S."/>
            <person name="Kim D.-S."/>
            <person name="Ko S.-H."/>
            <person name="Shin Y."/>
            <person name="Lee J.-S."/>
        </authorList>
    </citation>
    <scope>NUCLEOTIDE SEQUENCE</scope>
    <source>
        <strain evidence="12">N237</strain>
    </source>
</reference>
<dbReference type="InterPro" id="IPR014048">
    <property type="entry name" value="MethylDNA_cys_MeTrfase_DNA-bd"/>
</dbReference>
<name>A0ABY4QWS9_9ACTN</name>
<evidence type="ECO:0000256" key="5">
    <source>
        <dbReference type="ARBA" id="ARBA00015377"/>
    </source>
</evidence>
<evidence type="ECO:0000256" key="8">
    <source>
        <dbReference type="ARBA" id="ARBA00022763"/>
    </source>
</evidence>
<evidence type="ECO:0000256" key="3">
    <source>
        <dbReference type="ARBA" id="ARBA00008711"/>
    </source>
</evidence>
<accession>A0ABY4QWS9</accession>
<dbReference type="InterPro" id="IPR001497">
    <property type="entry name" value="MethylDNA_cys_MeTrfase_AS"/>
</dbReference>